<protein>
    <submittedName>
        <fullName evidence="1">Uncharacterized protein</fullName>
    </submittedName>
</protein>
<evidence type="ECO:0000313" key="2">
    <source>
        <dbReference type="Proteomes" id="UP000042394"/>
    </source>
</evidence>
<reference evidence="1 2" key="1">
    <citation type="submission" date="2015-03" db="EMBL/GenBank/DDBJ databases">
        <authorList>
            <consortium name="Pathogen Informatics"/>
        </authorList>
    </citation>
    <scope>NUCLEOTIDE SEQUENCE [LARGE SCALE GENOMIC DNA]</scope>
    <source>
        <strain evidence="1 2">D4891</strain>
    </source>
</reference>
<dbReference type="Proteomes" id="UP000042394">
    <property type="component" value="Unassembled WGS sequence"/>
</dbReference>
<proteinExistence type="predicted"/>
<dbReference type="AlphaFoldDB" id="A0A655BLE3"/>
<organism evidence="1 2">
    <name type="scientific">Salmonella enterica subsp. enterica serovar Bovismorbificans</name>
    <dbReference type="NCBI Taxonomy" id="58097"/>
    <lineage>
        <taxon>Bacteria</taxon>
        <taxon>Pseudomonadati</taxon>
        <taxon>Pseudomonadota</taxon>
        <taxon>Gammaproteobacteria</taxon>
        <taxon>Enterobacterales</taxon>
        <taxon>Enterobacteriaceae</taxon>
        <taxon>Salmonella</taxon>
    </lineage>
</organism>
<name>A0A655BLE3_SALET</name>
<gene>
    <name evidence="1" type="ORF">ERS008207_00125</name>
</gene>
<sequence>MLNRTGVVLISVATPAYARNINIASPINTPHAARYPPLTPRPTLFLSTKSVFGPGTRTIKIAPTRYVQ</sequence>
<dbReference type="EMBL" id="CQPD01000001">
    <property type="protein sequence ID" value="CNT57421.1"/>
    <property type="molecule type" value="Genomic_DNA"/>
</dbReference>
<accession>A0A655BLE3</accession>
<evidence type="ECO:0000313" key="1">
    <source>
        <dbReference type="EMBL" id="CNT57421.1"/>
    </source>
</evidence>